<proteinExistence type="inferred from homology"/>
<evidence type="ECO:0000256" key="1">
    <source>
        <dbReference type="ARBA" id="ARBA00004173"/>
    </source>
</evidence>
<dbReference type="SUPFAM" id="SSF64602">
    <property type="entry name" value="F1 ATPase inhibitor, IF1, C-terminal domain"/>
    <property type="match status" value="1"/>
</dbReference>
<reference evidence="8" key="1">
    <citation type="submission" date="2016-03" db="EMBL/GenBank/DDBJ databases">
        <authorList>
            <person name="Devillers Hugo."/>
        </authorList>
    </citation>
    <scope>NUCLEOTIDE SEQUENCE [LARGE SCALE GENOMIC DNA]</scope>
</reference>
<evidence type="ECO:0000256" key="5">
    <source>
        <dbReference type="SAM" id="Coils"/>
    </source>
</evidence>
<evidence type="ECO:0000313" key="8">
    <source>
        <dbReference type="Proteomes" id="UP000189911"/>
    </source>
</evidence>
<keyword evidence="3" id="KW-0496">Mitochondrion</keyword>
<feature type="region of interest" description="Disordered" evidence="6">
    <location>
        <begin position="25"/>
        <end position="49"/>
    </location>
</feature>
<protein>
    <recommendedName>
        <fullName evidence="4">ATPase inhibitor, mitochondrial</fullName>
    </recommendedName>
</protein>
<evidence type="ECO:0000313" key="7">
    <source>
        <dbReference type="EMBL" id="SCU92916.1"/>
    </source>
</evidence>
<dbReference type="EMBL" id="LT598451">
    <property type="protein sequence ID" value="SCU92916.1"/>
    <property type="molecule type" value="Genomic_DNA"/>
</dbReference>
<keyword evidence="5" id="KW-0175">Coiled coil</keyword>
<dbReference type="Proteomes" id="UP000189911">
    <property type="component" value="Chromosome E"/>
</dbReference>
<feature type="coiled-coil region" evidence="5">
    <location>
        <begin position="55"/>
        <end position="82"/>
    </location>
</feature>
<keyword evidence="8" id="KW-1185">Reference proteome</keyword>
<accession>A0A1G4JQ39</accession>
<evidence type="ECO:0000256" key="6">
    <source>
        <dbReference type="SAM" id="MobiDB-lite"/>
    </source>
</evidence>
<dbReference type="InterPro" id="IPR007648">
    <property type="entry name" value="ATPase_inhibitor_mt"/>
</dbReference>
<dbReference type="AlphaFoldDB" id="A0A1G4JQ39"/>
<comment type="function">
    <text evidence="4">Inhibits the enzyme activity of ATPase.</text>
</comment>
<dbReference type="GO" id="GO:0042030">
    <property type="term" value="F:ATPase inhibitor activity"/>
    <property type="evidence" value="ECO:0007669"/>
    <property type="project" value="InterPro"/>
</dbReference>
<comment type="subcellular location">
    <subcellularLocation>
        <location evidence="1">Mitochondrion</location>
    </subcellularLocation>
</comment>
<comment type="similarity">
    <text evidence="2 4">Belongs to the ATPase inhibitor family.</text>
</comment>
<evidence type="ECO:0000256" key="3">
    <source>
        <dbReference type="ARBA" id="ARBA00023128"/>
    </source>
</evidence>
<dbReference type="GO" id="GO:0005739">
    <property type="term" value="C:mitochondrion"/>
    <property type="evidence" value="ECO:0007669"/>
    <property type="project" value="UniProtKB-SubCell"/>
</dbReference>
<dbReference type="OrthoDB" id="5532350at2759"/>
<organism evidence="7 8">
    <name type="scientific">Lachancea nothofagi CBS 11611</name>
    <dbReference type="NCBI Taxonomy" id="1266666"/>
    <lineage>
        <taxon>Eukaryota</taxon>
        <taxon>Fungi</taxon>
        <taxon>Dikarya</taxon>
        <taxon>Ascomycota</taxon>
        <taxon>Saccharomycotina</taxon>
        <taxon>Saccharomycetes</taxon>
        <taxon>Saccharomycetales</taxon>
        <taxon>Saccharomycetaceae</taxon>
        <taxon>Lachancea</taxon>
    </lineage>
</organism>
<dbReference type="Pfam" id="PF04568">
    <property type="entry name" value="IATP"/>
    <property type="match status" value="1"/>
</dbReference>
<name>A0A1G4JQ39_9SACH</name>
<evidence type="ECO:0000256" key="2">
    <source>
        <dbReference type="ARBA" id="ARBA00010901"/>
    </source>
</evidence>
<gene>
    <name evidence="7" type="ORF">LANO_0E02520G</name>
</gene>
<evidence type="ECO:0000256" key="4">
    <source>
        <dbReference type="RuleBase" id="RU368087"/>
    </source>
</evidence>
<dbReference type="Gene3D" id="1.20.5.500">
    <property type="entry name" value="Single helix bin"/>
    <property type="match status" value="1"/>
</dbReference>
<sequence>MLALSTRTTLTQSFKLRCGMASRFYSEGSVGSPRNNGSEDSFTKRERAQEEYYIRQHEKDQLAQLRKKVQEQEKKIEHLEDKINGSK</sequence>